<evidence type="ECO:0000256" key="4">
    <source>
        <dbReference type="ARBA" id="ARBA00023136"/>
    </source>
</evidence>
<keyword evidence="2" id="KW-1003">Cell membrane</keyword>
<evidence type="ECO:0000313" key="7">
    <source>
        <dbReference type="EMBL" id="KAA5837113.1"/>
    </source>
</evidence>
<keyword evidence="5" id="KW-0564">Palmitate</keyword>
<keyword evidence="6" id="KW-0449">Lipoprotein</keyword>
<dbReference type="InterPro" id="IPR032018">
    <property type="entry name" value="LppA/LppB/LprP"/>
</dbReference>
<dbReference type="RefSeq" id="WP_150065279.1">
    <property type="nucleotide sequence ID" value="NZ_JBEPDJ010000020.1"/>
</dbReference>
<dbReference type="OrthoDB" id="3692710at2"/>
<accession>A0A5M7C5U6</accession>
<dbReference type="SMR" id="A0A5M7C5U6"/>
<evidence type="ECO:0008006" key="9">
    <source>
        <dbReference type="Google" id="ProtNLM"/>
    </source>
</evidence>
<comment type="subcellular location">
    <subcellularLocation>
        <location evidence="1">Cell membrane</location>
        <topology evidence="1">Lipid-anchor</topology>
    </subcellularLocation>
</comment>
<protein>
    <recommendedName>
        <fullName evidence="9">Lipoprotein</fullName>
    </recommendedName>
</protein>
<evidence type="ECO:0000256" key="3">
    <source>
        <dbReference type="ARBA" id="ARBA00022729"/>
    </source>
</evidence>
<comment type="caution">
    <text evidence="7">The sequence shown here is derived from an EMBL/GenBank/DDBJ whole genome shotgun (WGS) entry which is preliminary data.</text>
</comment>
<sequence>MISSGTPVRPEGGAVEDPRKLLRLRPSIEEISAQYGQLQQRLRDRLDHELGPLSWVKSEPLSRAGCDEFPDVPEAEAWVLESWQVPDNLPDASWPRAVDIVRALTREYGFGEPEIIVDRSGDHEITANDEYGAVYRFSTAARTVLSITTGCHLRAAAKG</sequence>
<dbReference type="AlphaFoldDB" id="A0A5M7C5U6"/>
<dbReference type="EMBL" id="VWPH01000002">
    <property type="protein sequence ID" value="KAA5837113.1"/>
    <property type="molecule type" value="Genomic_DNA"/>
</dbReference>
<dbReference type="Pfam" id="PF16708">
    <property type="entry name" value="LppA"/>
    <property type="match status" value="1"/>
</dbReference>
<dbReference type="Proteomes" id="UP000323946">
    <property type="component" value="Unassembled WGS sequence"/>
</dbReference>
<evidence type="ECO:0000256" key="5">
    <source>
        <dbReference type="ARBA" id="ARBA00023139"/>
    </source>
</evidence>
<evidence type="ECO:0000313" key="8">
    <source>
        <dbReference type="Proteomes" id="UP000323946"/>
    </source>
</evidence>
<keyword evidence="8" id="KW-1185">Reference proteome</keyword>
<evidence type="ECO:0000256" key="2">
    <source>
        <dbReference type="ARBA" id="ARBA00022475"/>
    </source>
</evidence>
<proteinExistence type="predicted"/>
<keyword evidence="4" id="KW-0472">Membrane</keyword>
<dbReference type="Gene3D" id="3.30.2030.20">
    <property type="match status" value="1"/>
</dbReference>
<gene>
    <name evidence="7" type="ORF">F1721_04655</name>
</gene>
<reference evidence="7 8" key="1">
    <citation type="submission" date="2019-09" db="EMBL/GenBank/DDBJ databases">
        <title>Draft genome sequence of the thermophilic Saccharopolyspora hirsuta VKM Ac-666T.</title>
        <authorList>
            <person name="Lobastova T.G."/>
            <person name="Fokina V."/>
            <person name="Bragin E.Y."/>
            <person name="Shtratnikova V.Y."/>
            <person name="Starodumova I.P."/>
            <person name="Tarlachkov S.V."/>
            <person name="Donova M.V."/>
        </authorList>
    </citation>
    <scope>NUCLEOTIDE SEQUENCE [LARGE SCALE GENOMIC DNA]</scope>
    <source>
        <strain evidence="7 8">VKM Ac-666</strain>
    </source>
</reference>
<organism evidence="7 8">
    <name type="scientific">Saccharopolyspora hirsuta</name>
    <dbReference type="NCBI Taxonomy" id="1837"/>
    <lineage>
        <taxon>Bacteria</taxon>
        <taxon>Bacillati</taxon>
        <taxon>Actinomycetota</taxon>
        <taxon>Actinomycetes</taxon>
        <taxon>Pseudonocardiales</taxon>
        <taxon>Pseudonocardiaceae</taxon>
        <taxon>Saccharopolyspora</taxon>
    </lineage>
</organism>
<name>A0A5M7C5U6_SACHI</name>
<evidence type="ECO:0000256" key="1">
    <source>
        <dbReference type="ARBA" id="ARBA00004193"/>
    </source>
</evidence>
<keyword evidence="3" id="KW-0732">Signal</keyword>
<evidence type="ECO:0000256" key="6">
    <source>
        <dbReference type="ARBA" id="ARBA00023288"/>
    </source>
</evidence>
<dbReference type="GO" id="GO:0005886">
    <property type="term" value="C:plasma membrane"/>
    <property type="evidence" value="ECO:0007669"/>
    <property type="project" value="UniProtKB-SubCell"/>
</dbReference>